<evidence type="ECO:0000313" key="1">
    <source>
        <dbReference type="EMBL" id="GAK45129.1"/>
    </source>
</evidence>
<dbReference type="STRING" id="1333998.M2A_1628"/>
<dbReference type="AlphaFoldDB" id="A0A081BAR1"/>
<comment type="caution">
    <text evidence="1">The sequence shown here is derived from an EMBL/GenBank/DDBJ whole genome shotgun (WGS) entry which is preliminary data.</text>
</comment>
<dbReference type="EMBL" id="BBIO01000007">
    <property type="protein sequence ID" value="GAK45129.1"/>
    <property type="molecule type" value="Genomic_DNA"/>
</dbReference>
<gene>
    <name evidence="1" type="ORF">M2A_1628</name>
</gene>
<name>A0A081BAR1_9HYPH</name>
<dbReference type="Proteomes" id="UP000028702">
    <property type="component" value="Unassembled WGS sequence"/>
</dbReference>
<proteinExistence type="predicted"/>
<evidence type="ECO:0000313" key="2">
    <source>
        <dbReference type="Proteomes" id="UP000028702"/>
    </source>
</evidence>
<reference evidence="1 2" key="1">
    <citation type="submission" date="2014-07" db="EMBL/GenBank/DDBJ databases">
        <title>Tepidicaulis marinum gen. nov., sp. nov., a novel marine bacterium denitrifying nitrate to nitrous oxide strictly under microaerobic conditions.</title>
        <authorList>
            <person name="Takeuchi M."/>
            <person name="Yamagishi T."/>
            <person name="Kamagata Y."/>
            <person name="Oshima K."/>
            <person name="Hattori M."/>
            <person name="Katayama T."/>
            <person name="Hanada S."/>
            <person name="Tamaki H."/>
            <person name="Marumo K."/>
            <person name="Maeda H."/>
            <person name="Nedachi M."/>
            <person name="Iwasaki W."/>
            <person name="Suwa Y."/>
            <person name="Sakata S."/>
        </authorList>
    </citation>
    <scope>NUCLEOTIDE SEQUENCE [LARGE SCALE GENOMIC DNA]</scope>
    <source>
        <strain evidence="1 2">MA2</strain>
    </source>
</reference>
<accession>A0A081BAR1</accession>
<sequence length="73" mass="7818">MLTPSIGGRFSIGSDEMAKIIEFKPREAGARHYDEPAKILEFPKANDGAPKAARSSEISLAAIMDASWPAQDG</sequence>
<organism evidence="1 2">
    <name type="scientific">Tepidicaulis marinus</name>
    <dbReference type="NCBI Taxonomy" id="1333998"/>
    <lineage>
        <taxon>Bacteria</taxon>
        <taxon>Pseudomonadati</taxon>
        <taxon>Pseudomonadota</taxon>
        <taxon>Alphaproteobacteria</taxon>
        <taxon>Hyphomicrobiales</taxon>
        <taxon>Parvibaculaceae</taxon>
        <taxon>Tepidicaulis</taxon>
    </lineage>
</organism>
<keyword evidence="2" id="KW-1185">Reference proteome</keyword>
<protein>
    <submittedName>
        <fullName evidence="1">Dynein heavy chain protein 1</fullName>
    </submittedName>
</protein>